<accession>A0A8H5KLI5</accession>
<feature type="non-terminal residue" evidence="3">
    <location>
        <position position="1"/>
    </location>
</feature>
<feature type="compositionally biased region" description="Gly residues" evidence="2">
    <location>
        <begin position="216"/>
        <end position="226"/>
    </location>
</feature>
<sequence>MHKPSYRHIPRFKPIPSTSTRDIKHIFELRPTLPQWLRDRHLAAVTGRARAHLLHALNVLVHPSAAIITTRAHLPAPHHLTVVMAATDLAAALGAVATVGVEAGAVAGAAGPAIATTEIGVLPQPLRAQRTCKITASHLIGHQLIAIKVGTNRGTAYILYDYEDDAEAAIAHMHEAQVDGSAINVSIVLPRRKLSPAPPTARRGANIDPRVPFAGARGGPPGAGIG</sequence>
<dbReference type="GO" id="GO:0005737">
    <property type="term" value="C:cytoplasm"/>
    <property type="evidence" value="ECO:0007669"/>
    <property type="project" value="TreeGrafter"/>
</dbReference>
<dbReference type="SUPFAM" id="SSF54928">
    <property type="entry name" value="RNA-binding domain, RBD"/>
    <property type="match status" value="1"/>
</dbReference>
<protein>
    <submittedName>
        <fullName evidence="3">RNA-binding with serine-rich domain-containing protein</fullName>
    </submittedName>
</protein>
<evidence type="ECO:0000313" key="3">
    <source>
        <dbReference type="EMBL" id="KAF5574441.1"/>
    </source>
</evidence>
<dbReference type="PANTHER" id="PTHR15481">
    <property type="entry name" value="RIBONUCLEIC ACID BINDING PROTEIN S1"/>
    <property type="match status" value="1"/>
</dbReference>
<dbReference type="GO" id="GO:0061574">
    <property type="term" value="C:ASAP complex"/>
    <property type="evidence" value="ECO:0007669"/>
    <property type="project" value="TreeGrafter"/>
</dbReference>
<reference evidence="3 4" key="1">
    <citation type="submission" date="2020-05" db="EMBL/GenBank/DDBJ databases">
        <title>Identification and distribution of gene clusters putatively required for synthesis of sphingolipid metabolism inhibitors in phylogenetically diverse species of the filamentous fungus Fusarium.</title>
        <authorList>
            <person name="Kim H.-S."/>
            <person name="Busman M."/>
            <person name="Brown D.W."/>
            <person name="Divon H."/>
            <person name="Uhlig S."/>
            <person name="Proctor R.H."/>
        </authorList>
    </citation>
    <scope>NUCLEOTIDE SEQUENCE [LARGE SCALE GENOMIC DNA]</scope>
    <source>
        <strain evidence="3 4">NRRL 25211</strain>
    </source>
</reference>
<feature type="region of interest" description="Disordered" evidence="2">
    <location>
        <begin position="194"/>
        <end position="226"/>
    </location>
</feature>
<proteinExistence type="predicted"/>
<gene>
    <name evidence="3" type="ORF">FPANT_11781</name>
</gene>
<dbReference type="PANTHER" id="PTHR15481:SF0">
    <property type="entry name" value="LD23870P-RELATED"/>
    <property type="match status" value="1"/>
</dbReference>
<comment type="caution">
    <text evidence="3">The sequence shown here is derived from an EMBL/GenBank/DDBJ whole genome shotgun (WGS) entry which is preliminary data.</text>
</comment>
<evidence type="ECO:0000256" key="2">
    <source>
        <dbReference type="SAM" id="MobiDB-lite"/>
    </source>
</evidence>
<dbReference type="Gene3D" id="3.30.70.330">
    <property type="match status" value="1"/>
</dbReference>
<dbReference type="GO" id="GO:0005654">
    <property type="term" value="C:nucleoplasm"/>
    <property type="evidence" value="ECO:0007669"/>
    <property type="project" value="TreeGrafter"/>
</dbReference>
<dbReference type="GO" id="GO:0000398">
    <property type="term" value="P:mRNA splicing, via spliceosome"/>
    <property type="evidence" value="ECO:0007669"/>
    <property type="project" value="TreeGrafter"/>
</dbReference>
<dbReference type="AlphaFoldDB" id="A0A8H5KLI5"/>
<dbReference type="GO" id="GO:0003723">
    <property type="term" value="F:RNA binding"/>
    <property type="evidence" value="ECO:0007669"/>
    <property type="project" value="UniProtKB-KW"/>
</dbReference>
<dbReference type="InterPro" id="IPR035979">
    <property type="entry name" value="RBD_domain_sf"/>
</dbReference>
<name>A0A8H5KLI5_9HYPO</name>
<organism evidence="3 4">
    <name type="scientific">Fusarium pseudoanthophilum</name>
    <dbReference type="NCBI Taxonomy" id="48495"/>
    <lineage>
        <taxon>Eukaryota</taxon>
        <taxon>Fungi</taxon>
        <taxon>Dikarya</taxon>
        <taxon>Ascomycota</taxon>
        <taxon>Pezizomycotina</taxon>
        <taxon>Sordariomycetes</taxon>
        <taxon>Hypocreomycetidae</taxon>
        <taxon>Hypocreales</taxon>
        <taxon>Nectriaceae</taxon>
        <taxon>Fusarium</taxon>
        <taxon>Fusarium fujikuroi species complex</taxon>
    </lineage>
</organism>
<evidence type="ECO:0000313" key="4">
    <source>
        <dbReference type="Proteomes" id="UP000544095"/>
    </source>
</evidence>
<keyword evidence="4" id="KW-1185">Reference proteome</keyword>
<dbReference type="EMBL" id="JAAOAR010000735">
    <property type="protein sequence ID" value="KAF5574441.1"/>
    <property type="molecule type" value="Genomic_DNA"/>
</dbReference>
<keyword evidence="1" id="KW-0694">RNA-binding</keyword>
<evidence type="ECO:0000256" key="1">
    <source>
        <dbReference type="ARBA" id="ARBA00022884"/>
    </source>
</evidence>
<dbReference type="Proteomes" id="UP000544095">
    <property type="component" value="Unassembled WGS sequence"/>
</dbReference>
<dbReference type="InterPro" id="IPR012677">
    <property type="entry name" value="Nucleotide-bd_a/b_plait_sf"/>
</dbReference>